<keyword evidence="4" id="KW-1185">Reference proteome</keyword>
<evidence type="ECO:0000313" key="4">
    <source>
        <dbReference type="Proteomes" id="UP000179807"/>
    </source>
</evidence>
<name>A0A1J4KWV2_9EUKA</name>
<dbReference type="OrthoDB" id="10546140at2759"/>
<dbReference type="VEuPathDB" id="TrichDB:TRFO_13752"/>
<feature type="region of interest" description="Disordered" evidence="2">
    <location>
        <begin position="1"/>
        <end position="28"/>
    </location>
</feature>
<dbReference type="GeneID" id="94832133"/>
<dbReference type="AlphaFoldDB" id="A0A1J4KWV2"/>
<accession>A0A1J4KWV2</accession>
<evidence type="ECO:0000256" key="1">
    <source>
        <dbReference type="SAM" id="Coils"/>
    </source>
</evidence>
<dbReference type="Proteomes" id="UP000179807">
    <property type="component" value="Unassembled WGS sequence"/>
</dbReference>
<dbReference type="RefSeq" id="XP_068368905.1">
    <property type="nucleotide sequence ID" value="XM_068497429.1"/>
</dbReference>
<reference evidence="3" key="1">
    <citation type="submission" date="2016-10" db="EMBL/GenBank/DDBJ databases">
        <authorList>
            <person name="Benchimol M."/>
            <person name="Almeida L.G."/>
            <person name="Vasconcelos A.T."/>
            <person name="Perreira-Neves A."/>
            <person name="Rosa I.A."/>
            <person name="Tasca T."/>
            <person name="Bogo M.R."/>
            <person name="de Souza W."/>
        </authorList>
    </citation>
    <scope>NUCLEOTIDE SEQUENCE [LARGE SCALE GENOMIC DNA]</scope>
    <source>
        <strain evidence="3">K</strain>
    </source>
</reference>
<gene>
    <name evidence="3" type="ORF">TRFO_13752</name>
</gene>
<organism evidence="3 4">
    <name type="scientific">Tritrichomonas foetus</name>
    <dbReference type="NCBI Taxonomy" id="1144522"/>
    <lineage>
        <taxon>Eukaryota</taxon>
        <taxon>Metamonada</taxon>
        <taxon>Parabasalia</taxon>
        <taxon>Tritrichomonadida</taxon>
        <taxon>Tritrichomonadidae</taxon>
        <taxon>Tritrichomonas</taxon>
    </lineage>
</organism>
<evidence type="ECO:0000313" key="3">
    <source>
        <dbReference type="EMBL" id="OHT15769.1"/>
    </source>
</evidence>
<evidence type="ECO:0000256" key="2">
    <source>
        <dbReference type="SAM" id="MobiDB-lite"/>
    </source>
</evidence>
<feature type="compositionally biased region" description="Basic and acidic residues" evidence="2">
    <location>
        <begin position="1"/>
        <end position="17"/>
    </location>
</feature>
<comment type="caution">
    <text evidence="3">The sequence shown here is derived from an EMBL/GenBank/DDBJ whole genome shotgun (WGS) entry which is preliminary data.</text>
</comment>
<sequence length="160" mass="18310">MPNESEIKAPPVKEEPKQQVIEKPIKPSLRLSKPKTLIEKPENTVKFANQIPPPPTTKQLQNQGKLRNLSPATLSQMLSAELDHFLKVEQDIAQVAEVETNVEAARHEHMISNQIQLEDDSAEIEELERLDAEIARLEAIYEEKLNNNSYYSMYSYSEIE</sequence>
<feature type="coiled-coil region" evidence="1">
    <location>
        <begin position="88"/>
        <end position="147"/>
    </location>
</feature>
<protein>
    <submittedName>
        <fullName evidence="3">Uncharacterized protein</fullName>
    </submittedName>
</protein>
<proteinExistence type="predicted"/>
<keyword evidence="1" id="KW-0175">Coiled coil</keyword>
<dbReference type="EMBL" id="MLAK01000186">
    <property type="protein sequence ID" value="OHT15769.1"/>
    <property type="molecule type" value="Genomic_DNA"/>
</dbReference>